<comment type="caution">
    <text evidence="3">The sequence shown here is derived from an EMBL/GenBank/DDBJ whole genome shotgun (WGS) entry which is preliminary data.</text>
</comment>
<evidence type="ECO:0000256" key="2">
    <source>
        <dbReference type="PIRSR" id="PIRSR006156-1"/>
    </source>
</evidence>
<evidence type="ECO:0000313" key="4">
    <source>
        <dbReference type="Proteomes" id="UP000782519"/>
    </source>
</evidence>
<dbReference type="PIRSF" id="PIRSF006156">
    <property type="entry name" value="YafQ"/>
    <property type="match status" value="1"/>
</dbReference>
<reference evidence="3" key="1">
    <citation type="submission" date="2020-07" db="EMBL/GenBank/DDBJ databases">
        <title>Huge and variable diversity of episymbiotic CPR bacteria and DPANN archaea in groundwater ecosystems.</title>
        <authorList>
            <person name="He C.Y."/>
            <person name="Keren R."/>
            <person name="Whittaker M."/>
            <person name="Farag I.F."/>
            <person name="Doudna J."/>
            <person name="Cate J.H.D."/>
            <person name="Banfield J.F."/>
        </authorList>
    </citation>
    <scope>NUCLEOTIDE SEQUENCE</scope>
    <source>
        <strain evidence="3">NC_groundwater_1818_Pr3_B-0.1um_66_35</strain>
    </source>
</reference>
<dbReference type="GO" id="GO:0006415">
    <property type="term" value="P:translational termination"/>
    <property type="evidence" value="ECO:0007669"/>
    <property type="project" value="TreeGrafter"/>
</dbReference>
<gene>
    <name evidence="3" type="ORF">HZA66_22660</name>
</gene>
<dbReference type="InterPro" id="IPR004386">
    <property type="entry name" value="Toxin_YafQ-like"/>
</dbReference>
<dbReference type="InterPro" id="IPR035093">
    <property type="entry name" value="RelE/ParE_toxin_dom_sf"/>
</dbReference>
<dbReference type="EMBL" id="JACRJB010000064">
    <property type="protein sequence ID" value="MBI5132255.1"/>
    <property type="molecule type" value="Genomic_DNA"/>
</dbReference>
<evidence type="ECO:0000313" key="3">
    <source>
        <dbReference type="EMBL" id="MBI5132255.1"/>
    </source>
</evidence>
<proteinExistence type="predicted"/>
<dbReference type="SUPFAM" id="SSF143011">
    <property type="entry name" value="RelE-like"/>
    <property type="match status" value="1"/>
</dbReference>
<dbReference type="PANTHER" id="PTHR40588:SF1">
    <property type="entry name" value="MRNA INTERFERASE TOXIN YAFQ"/>
    <property type="match status" value="1"/>
</dbReference>
<dbReference type="AlphaFoldDB" id="A0A933S238"/>
<sequence>MRSLRLSTAFKRDLKRINRRGYVTARLDRIVDALSSGAPLPPVCRPHALKGTWTGYLECHIGPDWLLIYRLTPEEVLLARTGTHSDLFDE</sequence>
<dbReference type="PANTHER" id="PTHR40588">
    <property type="entry name" value="MRNA INTERFERASE TOXIN YAFQ"/>
    <property type="match status" value="1"/>
</dbReference>
<dbReference type="GO" id="GO:0006402">
    <property type="term" value="P:mRNA catabolic process"/>
    <property type="evidence" value="ECO:0007669"/>
    <property type="project" value="TreeGrafter"/>
</dbReference>
<organism evidence="3 4">
    <name type="scientific">Rhodopseudomonas palustris</name>
    <dbReference type="NCBI Taxonomy" id="1076"/>
    <lineage>
        <taxon>Bacteria</taxon>
        <taxon>Pseudomonadati</taxon>
        <taxon>Pseudomonadota</taxon>
        <taxon>Alphaproteobacteria</taxon>
        <taxon>Hyphomicrobiales</taxon>
        <taxon>Nitrobacteraceae</taxon>
        <taxon>Rhodopseudomonas</taxon>
    </lineage>
</organism>
<name>A0A933S238_RHOPL</name>
<dbReference type="GO" id="GO:0004521">
    <property type="term" value="F:RNA endonuclease activity"/>
    <property type="evidence" value="ECO:0007669"/>
    <property type="project" value="TreeGrafter"/>
</dbReference>
<dbReference type="Gene3D" id="3.30.2310.20">
    <property type="entry name" value="RelE-like"/>
    <property type="match status" value="1"/>
</dbReference>
<keyword evidence="1" id="KW-1277">Toxin-antitoxin system</keyword>
<feature type="active site" description="Proton donor" evidence="2">
    <location>
        <position position="84"/>
    </location>
</feature>
<accession>A0A933S238</accession>
<dbReference type="Proteomes" id="UP000782519">
    <property type="component" value="Unassembled WGS sequence"/>
</dbReference>
<evidence type="ECO:0000256" key="1">
    <source>
        <dbReference type="ARBA" id="ARBA00022649"/>
    </source>
</evidence>
<dbReference type="NCBIfam" id="TIGR02385">
    <property type="entry name" value="RelE_StbE"/>
    <property type="match status" value="1"/>
</dbReference>
<dbReference type="InterPro" id="IPR007712">
    <property type="entry name" value="RelE/ParE_toxin"/>
</dbReference>
<dbReference type="Pfam" id="PF15738">
    <property type="entry name" value="YafQ_toxin"/>
    <property type="match status" value="1"/>
</dbReference>
<protein>
    <submittedName>
        <fullName evidence="3">Type II toxin-antitoxin system YafQ family toxin</fullName>
    </submittedName>
</protein>